<dbReference type="PANTHER" id="PTHR12147">
    <property type="entry name" value="METALLOPEPTIDASE M28 FAMILY MEMBER"/>
    <property type="match status" value="1"/>
</dbReference>
<keyword evidence="3" id="KW-0645">Protease</keyword>
<gene>
    <name evidence="3" type="ORF">SAMEA4412673_00023</name>
</gene>
<dbReference type="Pfam" id="PF04389">
    <property type="entry name" value="Peptidase_M28"/>
    <property type="match status" value="1"/>
</dbReference>
<dbReference type="GO" id="GO:0004177">
    <property type="term" value="F:aminopeptidase activity"/>
    <property type="evidence" value="ECO:0007669"/>
    <property type="project" value="UniProtKB-KW"/>
</dbReference>
<reference evidence="3 4" key="1">
    <citation type="submission" date="2017-06" db="EMBL/GenBank/DDBJ databases">
        <authorList>
            <consortium name="Pathogen Informatics"/>
        </authorList>
    </citation>
    <scope>NUCLEOTIDE SEQUENCE [LARGE SCALE GENOMIC DNA]</scope>
    <source>
        <strain evidence="3 4">NCTC12149</strain>
    </source>
</reference>
<keyword evidence="3" id="KW-0378">Hydrolase</keyword>
<dbReference type="InterPro" id="IPR007484">
    <property type="entry name" value="Peptidase_M28"/>
</dbReference>
<accession>A0AAJ4X7S7</accession>
<evidence type="ECO:0000313" key="4">
    <source>
        <dbReference type="Proteomes" id="UP000215355"/>
    </source>
</evidence>
<dbReference type="KEGG" id="smiz:4412673_00023"/>
<keyword evidence="1" id="KW-0732">Signal</keyword>
<organism evidence="3 4">
    <name type="scientific">Sphingobacterium mizutaii</name>
    <dbReference type="NCBI Taxonomy" id="1010"/>
    <lineage>
        <taxon>Bacteria</taxon>
        <taxon>Pseudomonadati</taxon>
        <taxon>Bacteroidota</taxon>
        <taxon>Sphingobacteriia</taxon>
        <taxon>Sphingobacteriales</taxon>
        <taxon>Sphingobacteriaceae</taxon>
        <taxon>Sphingobacterium</taxon>
    </lineage>
</organism>
<evidence type="ECO:0000259" key="2">
    <source>
        <dbReference type="Pfam" id="PF04389"/>
    </source>
</evidence>
<dbReference type="RefSeq" id="WP_093099996.1">
    <property type="nucleotide sequence ID" value="NZ_DAMDLF010000003.1"/>
</dbReference>
<feature type="domain" description="Peptidase M28" evidence="2">
    <location>
        <begin position="213"/>
        <end position="414"/>
    </location>
</feature>
<dbReference type="GO" id="GO:0008235">
    <property type="term" value="F:metalloexopeptidase activity"/>
    <property type="evidence" value="ECO:0007669"/>
    <property type="project" value="InterPro"/>
</dbReference>
<dbReference type="AlphaFoldDB" id="A0AAJ4X7S7"/>
<proteinExistence type="predicted"/>
<dbReference type="Gene3D" id="3.40.630.10">
    <property type="entry name" value="Zn peptidases"/>
    <property type="match status" value="1"/>
</dbReference>
<protein>
    <submittedName>
        <fullName evidence="3">Bacterial leucyl aminopeptidase</fullName>
        <ecNumber evidence="3">3.4.11.10</ecNumber>
    </submittedName>
</protein>
<evidence type="ECO:0000313" key="3">
    <source>
        <dbReference type="EMBL" id="SNV35053.1"/>
    </source>
</evidence>
<dbReference type="InterPro" id="IPR045175">
    <property type="entry name" value="M28_fam"/>
</dbReference>
<feature type="chain" id="PRO_5042597631" evidence="1">
    <location>
        <begin position="21"/>
        <end position="435"/>
    </location>
</feature>
<evidence type="ECO:0000256" key="1">
    <source>
        <dbReference type="SAM" id="SignalP"/>
    </source>
</evidence>
<dbReference type="PANTHER" id="PTHR12147:SF26">
    <property type="entry name" value="PEPTIDASE M28 DOMAIN-CONTAINING PROTEIN"/>
    <property type="match status" value="1"/>
</dbReference>
<dbReference type="GO" id="GO:0006508">
    <property type="term" value="P:proteolysis"/>
    <property type="evidence" value="ECO:0007669"/>
    <property type="project" value="InterPro"/>
</dbReference>
<dbReference type="SUPFAM" id="SSF53187">
    <property type="entry name" value="Zn-dependent exopeptidases"/>
    <property type="match status" value="1"/>
</dbReference>
<dbReference type="EMBL" id="LT906468">
    <property type="protein sequence ID" value="SNV35053.1"/>
    <property type="molecule type" value="Genomic_DNA"/>
</dbReference>
<sequence length="435" mass="48262">MKKLFLALVFSGFLFQMSSAQQKQITSTENISRILNTLASDDMRGRSALNLADIGKAADFIAAEFKDIGLKPYEGDNFRQSFLVNRGRVTEQSVTLGDKKLKDDEFLIVGNLDEAITQNTPSVETIKISAEDDFSQKFREVVQQNPNKVIVLVDKKHAPFLARFKRIYNRESIVIKGQEKAAGSPKVFIIADELPGSHEIKQTRKTEEFDMFNVAAVLPGKSKPDEYVVISCHYDHIGILPAVEGDSIANGADDDASGTTAMIELARYYKKLNNNERTIIFVAFTAEEIGMFGSKYFSNNIDPEKVVAMINIEMIGKDSKFGPNSLYITGYSASDLGKLMQENLKGSAFTFHPDPYTTQNLFYRSDNAVLAALGVPAHTFSTSQIDKDQYYHTVNDEVETLDINNIKSSIEAIATGAIGIINGTQTPSRVEKLRD</sequence>
<name>A0AAJ4X7S7_9SPHI</name>
<keyword evidence="3" id="KW-0031">Aminopeptidase</keyword>
<dbReference type="Proteomes" id="UP000215355">
    <property type="component" value="Chromosome 1"/>
</dbReference>
<feature type="signal peptide" evidence="1">
    <location>
        <begin position="1"/>
        <end position="20"/>
    </location>
</feature>
<dbReference type="EC" id="3.4.11.10" evidence="3"/>